<accession>A0A834HRM0</accession>
<dbReference type="InterPro" id="IPR032979">
    <property type="entry name" value="ENGase"/>
</dbReference>
<dbReference type="GO" id="GO:0005829">
    <property type="term" value="C:cytosol"/>
    <property type="evidence" value="ECO:0007669"/>
    <property type="project" value="UniProtKB-SubCell"/>
</dbReference>
<dbReference type="Gene3D" id="3.20.20.80">
    <property type="entry name" value="Glycosidases"/>
    <property type="match status" value="1"/>
</dbReference>
<dbReference type="Proteomes" id="UP000625711">
    <property type="component" value="Unassembled WGS sequence"/>
</dbReference>
<proteinExistence type="predicted"/>
<gene>
    <name evidence="2" type="ORF">GWI33_020856</name>
</gene>
<dbReference type="PANTHER" id="PTHR13246:SF1">
    <property type="entry name" value="CYTOSOLIC ENDO-BETA-N-ACETYLGLUCOSAMINIDASE"/>
    <property type="match status" value="1"/>
</dbReference>
<dbReference type="OrthoDB" id="284473at2759"/>
<dbReference type="CDD" id="cd06547">
    <property type="entry name" value="GH85_ENGase"/>
    <property type="match status" value="1"/>
</dbReference>
<keyword evidence="3" id="KW-1185">Reference proteome</keyword>
<reference evidence="2" key="1">
    <citation type="submission" date="2020-08" db="EMBL/GenBank/DDBJ databases">
        <title>Genome sequencing and assembly of the red palm weevil Rhynchophorus ferrugineus.</title>
        <authorList>
            <person name="Dias G.B."/>
            <person name="Bergman C.M."/>
            <person name="Manee M."/>
        </authorList>
    </citation>
    <scope>NUCLEOTIDE SEQUENCE</scope>
    <source>
        <strain evidence="2">AA-2017</strain>
        <tissue evidence="2">Whole larva</tissue>
    </source>
</reference>
<sequence length="557" mass="63948">MSGYVTCNPIKNISELESCLSNPPQWVDKVMPLRKRSGLVIKNRPVDCHVTEDQYCDRTRLSSYSTPKTLVCHDYKGGYLTDSYVPLSEVNETIAKEGYSLYNWSQIDYFVYFSHHLITIPPLSWINVAHQNGVKVLGTVITEFSKGEEICEKELFGNHDNMTEFAYNLSEILNIFGFDGWLLNIENEVKNTNILKKFVKILTENVHKANYENVVLWYDSVIESGYLKWQDELNLNNKCFFDMCDGIFLNYCWKEESLIKSVELAGHRSYDVFVGIDIFGRNMFGGGKFNTFKAVEVVSKYNLSMALFAPGWTYETMDKYPSETAFSRFLTRDDTLWSSLKPFLFTHPINYMFSTSFHIGLNLDTYNLFLQEQQLSRILFPDSLHTVLGSEAIESLKNCCDCIKRGYQQSKNVCLLSNEKIKTSSKNVVHNLFSCDLKLKGKIVLFVKTEKVGQLDTTIELQLLTSLGSGSMRKIKLLDKRKSIVENNISLLEVNPLDETEIKKYFSLDQLREKHNNSKSLSIYLFTTHKCTLLEVGAVLLNGHSIYLTDFGLDNLK</sequence>
<name>A0A834HRM0_RHYFE</name>
<evidence type="ECO:0000313" key="3">
    <source>
        <dbReference type="Proteomes" id="UP000625711"/>
    </source>
</evidence>
<dbReference type="Pfam" id="PF03644">
    <property type="entry name" value="Glyco_hydro_85"/>
    <property type="match status" value="1"/>
</dbReference>
<evidence type="ECO:0000259" key="1">
    <source>
        <dbReference type="Pfam" id="PF03644"/>
    </source>
</evidence>
<comment type="caution">
    <text evidence="2">The sequence shown here is derived from an EMBL/GenBank/DDBJ whole genome shotgun (WGS) entry which is preliminary data.</text>
</comment>
<dbReference type="InterPro" id="IPR005201">
    <property type="entry name" value="TIM_ENGase"/>
</dbReference>
<feature type="domain" description="Cytosolic endo-beta-N-acetylglucosaminidase TIM barrel" evidence="1">
    <location>
        <begin position="91"/>
        <end position="340"/>
    </location>
</feature>
<dbReference type="EMBL" id="JAACXV010014584">
    <property type="protein sequence ID" value="KAF7265777.1"/>
    <property type="molecule type" value="Genomic_DNA"/>
</dbReference>
<organism evidence="2 3">
    <name type="scientific">Rhynchophorus ferrugineus</name>
    <name type="common">Red palm weevil</name>
    <name type="synonym">Curculio ferrugineus</name>
    <dbReference type="NCBI Taxonomy" id="354439"/>
    <lineage>
        <taxon>Eukaryota</taxon>
        <taxon>Metazoa</taxon>
        <taxon>Ecdysozoa</taxon>
        <taxon>Arthropoda</taxon>
        <taxon>Hexapoda</taxon>
        <taxon>Insecta</taxon>
        <taxon>Pterygota</taxon>
        <taxon>Neoptera</taxon>
        <taxon>Endopterygota</taxon>
        <taxon>Coleoptera</taxon>
        <taxon>Polyphaga</taxon>
        <taxon>Cucujiformia</taxon>
        <taxon>Curculionidae</taxon>
        <taxon>Dryophthorinae</taxon>
        <taxon>Rhynchophorus</taxon>
    </lineage>
</organism>
<dbReference type="PANTHER" id="PTHR13246">
    <property type="entry name" value="ENDO BETA N-ACETYLGLUCOSAMINIDASE"/>
    <property type="match status" value="1"/>
</dbReference>
<evidence type="ECO:0000313" key="2">
    <source>
        <dbReference type="EMBL" id="KAF7265777.1"/>
    </source>
</evidence>
<dbReference type="AlphaFoldDB" id="A0A834HRM0"/>
<dbReference type="GO" id="GO:0033925">
    <property type="term" value="F:mannosyl-glycoprotein endo-beta-N-acetylglucosaminidase activity"/>
    <property type="evidence" value="ECO:0007669"/>
    <property type="project" value="UniProtKB-EC"/>
</dbReference>
<protein>
    <recommendedName>
        <fullName evidence="1">Cytosolic endo-beta-N-acetylglucosaminidase TIM barrel domain-containing protein</fullName>
    </recommendedName>
</protein>